<name>A0A8K1CHG1_PYTOL</name>
<feature type="transmembrane region" description="Helical" evidence="1">
    <location>
        <begin position="277"/>
        <end position="300"/>
    </location>
</feature>
<sequence length="835" mass="94994">MDPQSPSSPLPADPRELLQHIRSEREERDVKMATTKGRKAELAKLQAVEGKWTFYRVLCQFRLGYFAFLVMMVIVMFSFAFLMEIFFAIFLPSAQDDPHFTIRSIILLAVLPFALIMLSFLFEESSRLFLDAIDKSEGSLSKFRLALAVVIHYLRHRKEMPEDRLHKELSVAYQVPNADAEAWGRVVNGTKSVVQSVASVFLDNDPFDDKGKEQEDKKREEIELAFQQAQEQGHALVPEHEGSVGAGAASRWKKAITAANTAVVFQRTTFDGPPLDFSTLVIVDMICPVLFELVTLWTFIGSLLANLSPMAAFLDYIRAGFYMLGFYLFLWSVCHFWSARNRKMREFVSNYRRRRRDLKRTLQEKENEMKSEQLWLVDIGFRAYEAVTQTFYSIAGSCLSCFRQPVDPERLPINQSPASRELDANETEEAIEGKNRLEELHDRIESWNPWHKFSYSRRLWILIPVVLFSAILSFKAFYVGWTIMGLALISLGYTIQGRFPQIFGVAFRSFITAFVILSFIFFTSTWVVGTFVQGGDFKVYPPTNDTQATNVLGNVSTVWGKIAQYPVCTLEFASLDIVDFALIADSVYGYNTTVQYQSFDERFKGTELGDWKYVQRNNESRDHQVWVELFFPTVNMTVVAVRGTASATDALEDLHYWFGISIMQAVNVFVPFLKQLPTQFVVNMLSLNLLNPVMPPPVYSDLLEHVTNIKKRVGDRIVLTGHSLGGAMAAMVGAKTKTPAVSFSGPGLLFSRGRFDIDDSDIRDYVLTIKPRRDVVPQVDELGGMVQEIQCRRSNPLACHSTQTHLCELYASCGDKRNRDWSSATQCISYLNPKL</sequence>
<keyword evidence="1" id="KW-0472">Membrane</keyword>
<feature type="transmembrane region" description="Helical" evidence="1">
    <location>
        <begin position="507"/>
        <end position="528"/>
    </location>
</feature>
<dbReference type="AlphaFoldDB" id="A0A8K1CHG1"/>
<feature type="transmembrane region" description="Helical" evidence="1">
    <location>
        <begin position="65"/>
        <end position="90"/>
    </location>
</feature>
<accession>A0A8K1CHG1</accession>
<dbReference type="Pfam" id="PF01764">
    <property type="entry name" value="Lipase_3"/>
    <property type="match status" value="1"/>
</dbReference>
<dbReference type="PANTHER" id="PTHR45856:SF11">
    <property type="entry name" value="FUNGAL LIPASE-LIKE DOMAIN-CONTAINING PROTEIN"/>
    <property type="match status" value="1"/>
</dbReference>
<dbReference type="InterPro" id="IPR051218">
    <property type="entry name" value="Sec_MonoDiacylglyc_Lipase"/>
</dbReference>
<dbReference type="SUPFAM" id="SSF53474">
    <property type="entry name" value="alpha/beta-Hydrolases"/>
    <property type="match status" value="1"/>
</dbReference>
<dbReference type="EMBL" id="SPLM01000072">
    <property type="protein sequence ID" value="TMW63124.1"/>
    <property type="molecule type" value="Genomic_DNA"/>
</dbReference>
<dbReference type="Gene3D" id="3.40.50.1820">
    <property type="entry name" value="alpha/beta hydrolase"/>
    <property type="match status" value="1"/>
</dbReference>
<dbReference type="PANTHER" id="PTHR45856">
    <property type="entry name" value="ALPHA/BETA-HYDROLASES SUPERFAMILY PROTEIN"/>
    <property type="match status" value="1"/>
</dbReference>
<feature type="transmembrane region" description="Helical" evidence="1">
    <location>
        <begin position="455"/>
        <end position="472"/>
    </location>
</feature>
<evidence type="ECO:0000259" key="2">
    <source>
        <dbReference type="Pfam" id="PF01764"/>
    </source>
</evidence>
<gene>
    <name evidence="3" type="ORF">Poli38472_002065</name>
</gene>
<comment type="caution">
    <text evidence="3">The sequence shown here is derived from an EMBL/GenBank/DDBJ whole genome shotgun (WGS) entry which is preliminary data.</text>
</comment>
<dbReference type="Proteomes" id="UP000794436">
    <property type="component" value="Unassembled WGS sequence"/>
</dbReference>
<evidence type="ECO:0000256" key="1">
    <source>
        <dbReference type="SAM" id="Phobius"/>
    </source>
</evidence>
<evidence type="ECO:0000313" key="3">
    <source>
        <dbReference type="EMBL" id="TMW63124.1"/>
    </source>
</evidence>
<organism evidence="3 4">
    <name type="scientific">Pythium oligandrum</name>
    <name type="common">Mycoparasitic fungus</name>
    <dbReference type="NCBI Taxonomy" id="41045"/>
    <lineage>
        <taxon>Eukaryota</taxon>
        <taxon>Sar</taxon>
        <taxon>Stramenopiles</taxon>
        <taxon>Oomycota</taxon>
        <taxon>Peronosporomycetes</taxon>
        <taxon>Pythiales</taxon>
        <taxon>Pythiaceae</taxon>
        <taxon>Pythium</taxon>
    </lineage>
</organism>
<dbReference type="InterPro" id="IPR029058">
    <property type="entry name" value="AB_hydrolase_fold"/>
</dbReference>
<feature type="domain" description="Fungal lipase-type" evidence="2">
    <location>
        <begin position="638"/>
        <end position="736"/>
    </location>
</feature>
<reference evidence="3" key="1">
    <citation type="submission" date="2019-03" db="EMBL/GenBank/DDBJ databases">
        <title>Long read genome sequence of the mycoparasitic Pythium oligandrum ATCC 38472 isolated from sugarbeet rhizosphere.</title>
        <authorList>
            <person name="Gaulin E."/>
        </authorList>
    </citation>
    <scope>NUCLEOTIDE SEQUENCE</scope>
    <source>
        <strain evidence="3">ATCC 38472_TT</strain>
    </source>
</reference>
<feature type="transmembrane region" description="Helical" evidence="1">
    <location>
        <begin position="320"/>
        <end position="339"/>
    </location>
</feature>
<keyword evidence="1" id="KW-0812">Transmembrane</keyword>
<keyword evidence="1" id="KW-1133">Transmembrane helix</keyword>
<protein>
    <recommendedName>
        <fullName evidence="2">Fungal lipase-type domain-containing protein</fullName>
    </recommendedName>
</protein>
<feature type="transmembrane region" description="Helical" evidence="1">
    <location>
        <begin position="102"/>
        <end position="122"/>
    </location>
</feature>
<proteinExistence type="predicted"/>
<keyword evidence="4" id="KW-1185">Reference proteome</keyword>
<dbReference type="OrthoDB" id="58570at2759"/>
<dbReference type="InterPro" id="IPR002921">
    <property type="entry name" value="Fungal_lipase-type"/>
</dbReference>
<dbReference type="GO" id="GO:0006629">
    <property type="term" value="P:lipid metabolic process"/>
    <property type="evidence" value="ECO:0007669"/>
    <property type="project" value="InterPro"/>
</dbReference>
<evidence type="ECO:0000313" key="4">
    <source>
        <dbReference type="Proteomes" id="UP000794436"/>
    </source>
</evidence>